<proteinExistence type="predicted"/>
<dbReference type="SUPFAM" id="SSF52540">
    <property type="entry name" value="P-loop containing nucleoside triphosphate hydrolases"/>
    <property type="match status" value="1"/>
</dbReference>
<evidence type="ECO:0000256" key="2">
    <source>
        <dbReference type="ARBA" id="ARBA00022741"/>
    </source>
</evidence>
<dbReference type="GO" id="GO:0005524">
    <property type="term" value="F:ATP binding"/>
    <property type="evidence" value="ECO:0007669"/>
    <property type="project" value="UniProtKB-KW"/>
</dbReference>
<dbReference type="InterPro" id="IPR003593">
    <property type="entry name" value="AAA+_ATPase"/>
</dbReference>
<dbReference type="FunFam" id="3.40.50.300:FF:000421">
    <property type="entry name" value="Branched-chain amino acid ABC transporter ATP-binding protein"/>
    <property type="match status" value="1"/>
</dbReference>
<dbReference type="GO" id="GO:0015808">
    <property type="term" value="P:L-alanine transport"/>
    <property type="evidence" value="ECO:0007669"/>
    <property type="project" value="TreeGrafter"/>
</dbReference>
<dbReference type="GO" id="GO:0042941">
    <property type="term" value="P:D-alanine transmembrane transport"/>
    <property type="evidence" value="ECO:0007669"/>
    <property type="project" value="TreeGrafter"/>
</dbReference>
<dbReference type="Gene3D" id="3.40.50.300">
    <property type="entry name" value="P-loop containing nucleotide triphosphate hydrolases"/>
    <property type="match status" value="1"/>
</dbReference>
<protein>
    <submittedName>
        <fullName evidence="5">ABC transporter ATP-binding protein</fullName>
    </submittedName>
</protein>
<keyword evidence="1" id="KW-0813">Transport</keyword>
<evidence type="ECO:0000313" key="6">
    <source>
        <dbReference type="Proteomes" id="UP000280960"/>
    </source>
</evidence>
<feature type="domain" description="ABC transporter" evidence="4">
    <location>
        <begin position="4"/>
        <end position="252"/>
    </location>
</feature>
<dbReference type="EMBL" id="CP033169">
    <property type="protein sequence ID" value="AYO29810.1"/>
    <property type="molecule type" value="Genomic_DNA"/>
</dbReference>
<dbReference type="GO" id="GO:0005886">
    <property type="term" value="C:plasma membrane"/>
    <property type="evidence" value="ECO:0007669"/>
    <property type="project" value="TreeGrafter"/>
</dbReference>
<sequence>MSLLELKNVTKCFGGIVAVKDLSFSLNDGEIVGLIGPNGAGKTTVFNLITGVYKVTEGIILFEGKDINKCDPVSIVRGGIARTFQNIRLFNKLSVMENIKTVLFREANYNFTQVLMKTPKVVKMERHLTERSMEYLKVVGLEQYANFRADSLPYGLQRKLEIARALALKPKLLLLDEPAAGMNPEESLALVDLIRYIKEQYNLTIILIEHHMDVVMELCPRIIVINFGELLIDGSKEKVQSDERVLKAYLGEEYANVAGN</sequence>
<dbReference type="PROSITE" id="PS50893">
    <property type="entry name" value="ABC_TRANSPORTER_2"/>
    <property type="match status" value="1"/>
</dbReference>
<dbReference type="KEGG" id="bacg:D2962_03570"/>
<dbReference type="CDD" id="cd03219">
    <property type="entry name" value="ABC_Mj1267_LivG_branched"/>
    <property type="match status" value="1"/>
</dbReference>
<dbReference type="InterPro" id="IPR027417">
    <property type="entry name" value="P-loop_NTPase"/>
</dbReference>
<dbReference type="GO" id="GO:0016887">
    <property type="term" value="F:ATP hydrolysis activity"/>
    <property type="evidence" value="ECO:0007669"/>
    <property type="project" value="InterPro"/>
</dbReference>
<evidence type="ECO:0000256" key="1">
    <source>
        <dbReference type="ARBA" id="ARBA00022448"/>
    </source>
</evidence>
<dbReference type="Proteomes" id="UP000280960">
    <property type="component" value="Chromosome"/>
</dbReference>
<dbReference type="AlphaFoldDB" id="A0A3G2R2Y7"/>
<gene>
    <name evidence="5" type="ORF">D2962_03570</name>
</gene>
<name>A0A3G2R2Y7_9FIRM</name>
<reference evidence="5 6" key="1">
    <citation type="submission" date="2018-10" db="EMBL/GenBank/DDBJ databases">
        <authorList>
            <person name="Zhang X."/>
        </authorList>
    </citation>
    <scope>NUCLEOTIDE SEQUENCE [LARGE SCALE GENOMIC DNA]</scope>
    <source>
        <strain evidence="5 6">SK-G1</strain>
    </source>
</reference>
<keyword evidence="6" id="KW-1185">Reference proteome</keyword>
<dbReference type="GO" id="GO:0015188">
    <property type="term" value="F:L-isoleucine transmembrane transporter activity"/>
    <property type="evidence" value="ECO:0007669"/>
    <property type="project" value="TreeGrafter"/>
</dbReference>
<dbReference type="InterPro" id="IPR051120">
    <property type="entry name" value="ABC_AA/LPS_Transport"/>
</dbReference>
<dbReference type="PANTHER" id="PTHR45772">
    <property type="entry name" value="CONSERVED COMPONENT OF ABC TRANSPORTER FOR NATURAL AMINO ACIDS-RELATED"/>
    <property type="match status" value="1"/>
</dbReference>
<dbReference type="GO" id="GO:0015192">
    <property type="term" value="F:L-phenylalanine transmembrane transporter activity"/>
    <property type="evidence" value="ECO:0007669"/>
    <property type="project" value="TreeGrafter"/>
</dbReference>
<organism evidence="5 6">
    <name type="scientific">Biomaibacter acetigenes</name>
    <dbReference type="NCBI Taxonomy" id="2316383"/>
    <lineage>
        <taxon>Bacteria</taxon>
        <taxon>Bacillati</taxon>
        <taxon>Bacillota</taxon>
        <taxon>Clostridia</taxon>
        <taxon>Thermosediminibacterales</taxon>
        <taxon>Tepidanaerobacteraceae</taxon>
        <taxon>Biomaibacter</taxon>
    </lineage>
</organism>
<dbReference type="GO" id="GO:1903806">
    <property type="term" value="P:L-isoleucine import across plasma membrane"/>
    <property type="evidence" value="ECO:0007669"/>
    <property type="project" value="TreeGrafter"/>
</dbReference>
<evidence type="ECO:0000259" key="4">
    <source>
        <dbReference type="PROSITE" id="PS50893"/>
    </source>
</evidence>
<dbReference type="GO" id="GO:1903805">
    <property type="term" value="P:L-valine import across plasma membrane"/>
    <property type="evidence" value="ECO:0007669"/>
    <property type="project" value="TreeGrafter"/>
</dbReference>
<dbReference type="GO" id="GO:0005304">
    <property type="term" value="F:L-valine transmembrane transporter activity"/>
    <property type="evidence" value="ECO:0007669"/>
    <property type="project" value="TreeGrafter"/>
</dbReference>
<dbReference type="RefSeq" id="WP_122014167.1">
    <property type="nucleotide sequence ID" value="NZ_CP033169.1"/>
</dbReference>
<evidence type="ECO:0000256" key="3">
    <source>
        <dbReference type="ARBA" id="ARBA00022840"/>
    </source>
</evidence>
<evidence type="ECO:0000313" key="5">
    <source>
        <dbReference type="EMBL" id="AYO29810.1"/>
    </source>
</evidence>
<accession>A0A3G2R2Y7</accession>
<dbReference type="SMART" id="SM00382">
    <property type="entry name" value="AAA"/>
    <property type="match status" value="1"/>
</dbReference>
<keyword evidence="2" id="KW-0547">Nucleotide-binding</keyword>
<dbReference type="Pfam" id="PF00005">
    <property type="entry name" value="ABC_tran"/>
    <property type="match status" value="1"/>
</dbReference>
<keyword evidence="3 5" id="KW-0067">ATP-binding</keyword>
<dbReference type="PANTHER" id="PTHR45772:SF7">
    <property type="entry name" value="AMINO ACID ABC TRANSPORTER ATP-BINDING PROTEIN"/>
    <property type="match status" value="1"/>
</dbReference>
<dbReference type="InterPro" id="IPR003439">
    <property type="entry name" value="ABC_transporter-like_ATP-bd"/>
</dbReference>